<evidence type="ECO:0000313" key="2">
    <source>
        <dbReference type="EMBL" id="VFS26465.1"/>
    </source>
</evidence>
<dbReference type="EMBL" id="CAADIW010000022">
    <property type="protein sequence ID" value="VFS26465.1"/>
    <property type="molecule type" value="Genomic_DNA"/>
</dbReference>
<dbReference type="InterPro" id="IPR048649">
    <property type="entry name" value="WHD_1st_3rd_SelB"/>
</dbReference>
<gene>
    <name evidence="2" type="primary">selB_2</name>
    <name evidence="2" type="ORF">NCTC12126_02404</name>
</gene>
<sequence>MIPRCGSRITTAWCCAISRRGKRWPGRRVVTLDPPRRGKRKPEYLQWLAALEQADDDKAALLTHLERGAVNLSDFALGAPAER</sequence>
<evidence type="ECO:0000313" key="3">
    <source>
        <dbReference type="Proteomes" id="UP000351155"/>
    </source>
</evidence>
<proteinExistence type="predicted"/>
<accession>A0A484XV78</accession>
<evidence type="ECO:0000259" key="1">
    <source>
        <dbReference type="Pfam" id="PF21458"/>
    </source>
</evidence>
<organism evidence="2 3">
    <name type="scientific">Enterobacter cancerogenus</name>
    <dbReference type="NCBI Taxonomy" id="69218"/>
    <lineage>
        <taxon>Bacteria</taxon>
        <taxon>Pseudomonadati</taxon>
        <taxon>Pseudomonadota</taxon>
        <taxon>Gammaproteobacteria</taxon>
        <taxon>Enterobacterales</taxon>
        <taxon>Enterobacteriaceae</taxon>
        <taxon>Enterobacter</taxon>
        <taxon>Enterobacter cloacae complex</taxon>
    </lineage>
</organism>
<dbReference type="AlphaFoldDB" id="A0A484XV78"/>
<dbReference type="Proteomes" id="UP000351155">
    <property type="component" value="Unassembled WGS sequence"/>
</dbReference>
<protein>
    <submittedName>
        <fullName evidence="2">Selenocysteinyl-tRNA-specific translation factor</fullName>
    </submittedName>
</protein>
<reference evidence="2 3" key="1">
    <citation type="submission" date="2019-03" db="EMBL/GenBank/DDBJ databases">
        <authorList>
            <consortium name="Pathogen Informatics"/>
        </authorList>
    </citation>
    <scope>NUCLEOTIDE SEQUENCE [LARGE SCALE GENOMIC DNA]</scope>
    <source>
        <strain evidence="2 3">NCTC12126</strain>
    </source>
</reference>
<name>A0A484XV78_9ENTR</name>
<dbReference type="Pfam" id="PF21458">
    <property type="entry name" value="WHD_1st_3rd_SelB"/>
    <property type="match status" value="1"/>
</dbReference>
<feature type="domain" description="Selenocysteine-specific elongation factor first winged helix" evidence="1">
    <location>
        <begin position="42"/>
        <end position="76"/>
    </location>
</feature>